<dbReference type="PANTHER" id="PTHR42709:SF9">
    <property type="entry name" value="ALKALINE PHOSPHATASE LIKE PROTEIN"/>
    <property type="match status" value="1"/>
</dbReference>
<dbReference type="RefSeq" id="WP_389362345.1">
    <property type="nucleotide sequence ID" value="NZ_JBIACK010000009.1"/>
</dbReference>
<keyword evidence="5" id="KW-1185">Reference proteome</keyword>
<feature type="transmembrane region" description="Helical" evidence="2">
    <location>
        <begin position="20"/>
        <end position="40"/>
    </location>
</feature>
<evidence type="ECO:0000256" key="2">
    <source>
        <dbReference type="SAM" id="Phobius"/>
    </source>
</evidence>
<evidence type="ECO:0000313" key="5">
    <source>
        <dbReference type="Proteomes" id="UP001601059"/>
    </source>
</evidence>
<dbReference type="PANTHER" id="PTHR42709">
    <property type="entry name" value="ALKALINE PHOSPHATASE LIKE PROTEIN"/>
    <property type="match status" value="1"/>
</dbReference>
<comment type="caution">
    <text evidence="4">The sequence shown here is derived from an EMBL/GenBank/DDBJ whole genome shotgun (WGS) entry which is preliminary data.</text>
</comment>
<keyword evidence="2" id="KW-0472">Membrane</keyword>
<dbReference type="Proteomes" id="UP001601059">
    <property type="component" value="Unassembled WGS sequence"/>
</dbReference>
<gene>
    <name evidence="4" type="ORF">ACFYKX_17410</name>
</gene>
<reference evidence="4 5" key="1">
    <citation type="submission" date="2024-08" db="EMBL/GenBank/DDBJ databases">
        <title>Two novel Cytobacillus novel species.</title>
        <authorList>
            <person name="Liu G."/>
        </authorList>
    </citation>
    <scope>NUCLEOTIDE SEQUENCE [LARGE SCALE GENOMIC DNA]</scope>
    <source>
        <strain evidence="4 5">FJAT-54145</strain>
    </source>
</reference>
<proteinExistence type="inferred from homology"/>
<comment type="similarity">
    <text evidence="1">Belongs to the DedA family.</text>
</comment>
<evidence type="ECO:0000259" key="3">
    <source>
        <dbReference type="Pfam" id="PF09335"/>
    </source>
</evidence>
<name>A0ABW6KHP8_9BACI</name>
<keyword evidence="2" id="KW-0812">Transmembrane</keyword>
<sequence>MELDFILEIIENNGYLGLFLWLWFGVFGVPIPNEVIAMTVGIAASMEVLNPFVTFAVTYFGILAALTTLYTIGRFLGRPLLPFLQKRKRFAKTIEKSFEFMDKYHSYSLSFSYFIPGVRNFIPFLYGFSKLPYRTFALFAYSGAFVWLTITFSLGYWFGDHQEQIWQYEKELLIGLGILVSLYIGFALIRKKQKEKNKIKVASK</sequence>
<feature type="transmembrane region" description="Helical" evidence="2">
    <location>
        <begin position="171"/>
        <end position="189"/>
    </location>
</feature>
<evidence type="ECO:0000256" key="1">
    <source>
        <dbReference type="ARBA" id="ARBA00010792"/>
    </source>
</evidence>
<feature type="domain" description="VTT" evidence="3">
    <location>
        <begin position="31"/>
        <end position="156"/>
    </location>
</feature>
<evidence type="ECO:0000313" key="4">
    <source>
        <dbReference type="EMBL" id="MFE8702378.1"/>
    </source>
</evidence>
<feature type="transmembrane region" description="Helical" evidence="2">
    <location>
        <begin position="107"/>
        <end position="126"/>
    </location>
</feature>
<keyword evidence="2" id="KW-1133">Transmembrane helix</keyword>
<protein>
    <submittedName>
        <fullName evidence="4">DedA family protein</fullName>
    </submittedName>
</protein>
<accession>A0ABW6KHP8</accession>
<dbReference type="Pfam" id="PF09335">
    <property type="entry name" value="VTT_dom"/>
    <property type="match status" value="1"/>
</dbReference>
<organism evidence="4 5">
    <name type="scientific">Cytobacillus spartinae</name>
    <dbReference type="NCBI Taxonomy" id="3299023"/>
    <lineage>
        <taxon>Bacteria</taxon>
        <taxon>Bacillati</taxon>
        <taxon>Bacillota</taxon>
        <taxon>Bacilli</taxon>
        <taxon>Bacillales</taxon>
        <taxon>Bacillaceae</taxon>
        <taxon>Cytobacillus</taxon>
    </lineage>
</organism>
<feature type="transmembrane region" description="Helical" evidence="2">
    <location>
        <begin position="138"/>
        <end position="159"/>
    </location>
</feature>
<feature type="transmembrane region" description="Helical" evidence="2">
    <location>
        <begin position="52"/>
        <end position="72"/>
    </location>
</feature>
<dbReference type="InterPro" id="IPR032816">
    <property type="entry name" value="VTT_dom"/>
</dbReference>
<dbReference type="InterPro" id="IPR051311">
    <property type="entry name" value="DedA_domain"/>
</dbReference>
<dbReference type="EMBL" id="JBIACK010000009">
    <property type="protein sequence ID" value="MFE8702378.1"/>
    <property type="molecule type" value="Genomic_DNA"/>
</dbReference>